<dbReference type="PANTHER" id="PTHR43685">
    <property type="entry name" value="GLYCOSYLTRANSFERASE"/>
    <property type="match status" value="1"/>
</dbReference>
<evidence type="ECO:0000313" key="3">
    <source>
        <dbReference type="Proteomes" id="UP000594688"/>
    </source>
</evidence>
<dbReference type="Gene3D" id="3.90.550.10">
    <property type="entry name" value="Spore Coat Polysaccharide Biosynthesis Protein SpsA, Chain A"/>
    <property type="match status" value="1"/>
</dbReference>
<dbReference type="InterPro" id="IPR050834">
    <property type="entry name" value="Glycosyltransf_2"/>
</dbReference>
<accession>A0A7T0BXT9</accession>
<dbReference type="Pfam" id="PF00535">
    <property type="entry name" value="Glycos_transf_2"/>
    <property type="match status" value="1"/>
</dbReference>
<dbReference type="InterPro" id="IPR029044">
    <property type="entry name" value="Nucleotide-diphossugar_trans"/>
</dbReference>
<gene>
    <name evidence="2" type="ORF">G3M70_13875</name>
</gene>
<dbReference type="EMBL" id="CP048685">
    <property type="protein sequence ID" value="QPJ62903.1"/>
    <property type="molecule type" value="Genomic_DNA"/>
</dbReference>
<reference evidence="2 3" key="1">
    <citation type="submission" date="2020-02" db="EMBL/GenBank/DDBJ databases">
        <title>Genomic and physiological characterization of two novel Nitrospinaceae genera.</title>
        <authorList>
            <person name="Mueller A.J."/>
            <person name="Jung M.-Y."/>
            <person name="Strachan C.R."/>
            <person name="Herbold C.W."/>
            <person name="Kirkegaard R.H."/>
            <person name="Daims H."/>
        </authorList>
    </citation>
    <scope>NUCLEOTIDE SEQUENCE [LARGE SCALE GENOMIC DNA]</scope>
    <source>
        <strain evidence="2">EB</strain>
    </source>
</reference>
<proteinExistence type="predicted"/>
<feature type="domain" description="Glycosyltransferase 2-like" evidence="1">
    <location>
        <begin position="12"/>
        <end position="170"/>
    </location>
</feature>
<protein>
    <submittedName>
        <fullName evidence="2">Glycosyltransferase</fullName>
    </submittedName>
</protein>
<organism evidence="2 3">
    <name type="scientific">Candidatus Nitronauta litoralis</name>
    <dbReference type="NCBI Taxonomy" id="2705533"/>
    <lineage>
        <taxon>Bacteria</taxon>
        <taxon>Pseudomonadati</taxon>
        <taxon>Nitrospinota/Tectimicrobiota group</taxon>
        <taxon>Nitrospinota</taxon>
        <taxon>Nitrospinia</taxon>
        <taxon>Nitrospinales</taxon>
        <taxon>Nitrospinaceae</taxon>
        <taxon>Candidatus Nitronauta</taxon>
    </lineage>
</organism>
<dbReference type="SUPFAM" id="SSF53448">
    <property type="entry name" value="Nucleotide-diphospho-sugar transferases"/>
    <property type="match status" value="1"/>
</dbReference>
<dbReference type="KEGG" id="nli:G3M70_13875"/>
<dbReference type="GO" id="GO:0016740">
    <property type="term" value="F:transferase activity"/>
    <property type="evidence" value="ECO:0007669"/>
    <property type="project" value="UniProtKB-KW"/>
</dbReference>
<dbReference type="AlphaFoldDB" id="A0A7T0BXT9"/>
<evidence type="ECO:0000259" key="1">
    <source>
        <dbReference type="Pfam" id="PF00535"/>
    </source>
</evidence>
<dbReference type="Proteomes" id="UP000594688">
    <property type="component" value="Chromosome"/>
</dbReference>
<evidence type="ECO:0000313" key="2">
    <source>
        <dbReference type="EMBL" id="QPJ62903.1"/>
    </source>
</evidence>
<name>A0A7T0BXT9_9BACT</name>
<keyword evidence="2" id="KW-0808">Transferase</keyword>
<dbReference type="InterPro" id="IPR001173">
    <property type="entry name" value="Glyco_trans_2-like"/>
</dbReference>
<dbReference type="PANTHER" id="PTHR43685:SF2">
    <property type="entry name" value="GLYCOSYLTRANSFERASE 2-LIKE DOMAIN-CONTAINING PROTEIN"/>
    <property type="match status" value="1"/>
</dbReference>
<sequence>MPDTYINTPRVSVVIPTYNRVEFLEKAVESVLLQTWSNWELIVVDDGSTDDTADTMQGIPQVNFLRFEENKGVSYARNRGIEIAGGEFICFLDSDDQWLPEKLTRQVQWMEKNPECSACYTDEIWIRNGVRVNPMKKHRKYSGQVFRNCLPLCIISPSSIMMRRELFNDIGVFDESLPACEDYDLWLRLTLRNPVHFIDEKLIVKTGGHSDQLSRKYWGMDRFRVYAMEKVMKNPGISPEQKMWVLEMLIEKCRILSYGYNNNNKPADASLFFEKAENYAAELTTIPGKSEEGFQKKI</sequence>